<dbReference type="eggNOG" id="COG2265">
    <property type="taxonomic scope" value="Bacteria"/>
</dbReference>
<dbReference type="PROSITE" id="PS51687">
    <property type="entry name" value="SAM_MT_RNA_M5U"/>
    <property type="match status" value="1"/>
</dbReference>
<dbReference type="GO" id="GO:0070041">
    <property type="term" value="F:rRNA (uridine-C5-)-methyltransferase activity"/>
    <property type="evidence" value="ECO:0007669"/>
    <property type="project" value="TreeGrafter"/>
</dbReference>
<dbReference type="PROSITE" id="PS50926">
    <property type="entry name" value="TRAM"/>
    <property type="match status" value="1"/>
</dbReference>
<dbReference type="GO" id="GO:0070475">
    <property type="term" value="P:rRNA base methylation"/>
    <property type="evidence" value="ECO:0007669"/>
    <property type="project" value="TreeGrafter"/>
</dbReference>
<dbReference type="Proteomes" id="UP000008461">
    <property type="component" value="Chromosome"/>
</dbReference>
<dbReference type="FunFam" id="3.40.50.150:FF:000009">
    <property type="entry name" value="23S rRNA (Uracil(1939)-C(5))-methyltransferase RlmD"/>
    <property type="match status" value="1"/>
</dbReference>
<dbReference type="Gene3D" id="2.40.50.1070">
    <property type="match status" value="1"/>
</dbReference>
<dbReference type="CDD" id="cd02440">
    <property type="entry name" value="AdoMet_MTases"/>
    <property type="match status" value="1"/>
</dbReference>
<comment type="similarity">
    <text evidence="4">Belongs to the class I-like SAM-binding methyltransferase superfamily. RNA M5U methyltransferase family.</text>
</comment>
<keyword evidence="8" id="KW-1185">Reference proteome</keyword>
<evidence type="ECO:0000256" key="3">
    <source>
        <dbReference type="ARBA" id="ARBA00022691"/>
    </source>
</evidence>
<organism evidence="7 8">
    <name type="scientific">Haliscomenobacter hydrossis (strain ATCC 27775 / DSM 1100 / LMG 10767 / O)</name>
    <dbReference type="NCBI Taxonomy" id="760192"/>
    <lineage>
        <taxon>Bacteria</taxon>
        <taxon>Pseudomonadati</taxon>
        <taxon>Bacteroidota</taxon>
        <taxon>Saprospiria</taxon>
        <taxon>Saprospirales</taxon>
        <taxon>Haliscomenobacteraceae</taxon>
        <taxon>Haliscomenobacter</taxon>
    </lineage>
</organism>
<accession>F4L6S0</accession>
<feature type="active site" evidence="5">
    <location>
        <position position="426"/>
    </location>
</feature>
<dbReference type="InterPro" id="IPR030391">
    <property type="entry name" value="MeTrfase_TrmA_CS"/>
</dbReference>
<evidence type="ECO:0000313" key="8">
    <source>
        <dbReference type="Proteomes" id="UP000008461"/>
    </source>
</evidence>
<evidence type="ECO:0000259" key="6">
    <source>
        <dbReference type="PROSITE" id="PS50926"/>
    </source>
</evidence>
<gene>
    <name evidence="7" type="ordered locus">Halhy_3038</name>
</gene>
<dbReference type="KEGG" id="hhy:Halhy_3038"/>
<dbReference type="STRING" id="760192.Halhy_3038"/>
<dbReference type="Pfam" id="PF05958">
    <property type="entry name" value="tRNA_U5-meth_tr"/>
    <property type="match status" value="1"/>
</dbReference>
<evidence type="ECO:0000256" key="5">
    <source>
        <dbReference type="PROSITE-ProRule" id="PRU10015"/>
    </source>
</evidence>
<dbReference type="PANTHER" id="PTHR11061">
    <property type="entry name" value="RNA M5U METHYLTRANSFERASE"/>
    <property type="match status" value="1"/>
</dbReference>
<dbReference type="PROSITE" id="PS01230">
    <property type="entry name" value="TRMA_1"/>
    <property type="match status" value="1"/>
</dbReference>
<dbReference type="PANTHER" id="PTHR11061:SF30">
    <property type="entry name" value="TRNA (URACIL(54)-C(5))-METHYLTRANSFERASE"/>
    <property type="match status" value="1"/>
</dbReference>
<feature type="binding site" evidence="4">
    <location>
        <position position="300"/>
    </location>
    <ligand>
        <name>S-adenosyl-L-methionine</name>
        <dbReference type="ChEBI" id="CHEBI:59789"/>
    </ligand>
</feature>
<feature type="binding site" evidence="4">
    <location>
        <position position="399"/>
    </location>
    <ligand>
        <name>S-adenosyl-L-methionine</name>
        <dbReference type="ChEBI" id="CHEBI:59789"/>
    </ligand>
</feature>
<name>F4L6S0_HALH1</name>
<keyword evidence="3 4" id="KW-0949">S-adenosyl-L-methionine</keyword>
<dbReference type="InterPro" id="IPR029063">
    <property type="entry name" value="SAM-dependent_MTases_sf"/>
</dbReference>
<dbReference type="SUPFAM" id="SSF53335">
    <property type="entry name" value="S-adenosyl-L-methionine-dependent methyltransferases"/>
    <property type="match status" value="1"/>
</dbReference>
<feature type="active site" description="Nucleophile" evidence="4">
    <location>
        <position position="426"/>
    </location>
</feature>
<keyword evidence="2 4" id="KW-0808">Transferase</keyword>
<dbReference type="Gene3D" id="2.40.50.140">
    <property type="entry name" value="Nucleic acid-binding proteins"/>
    <property type="match status" value="1"/>
</dbReference>
<protein>
    <submittedName>
        <fullName evidence="7">RNA methyltransferase, TrmA family</fullName>
    </submittedName>
</protein>
<proteinExistence type="inferred from homology"/>
<feature type="binding site" evidence="4">
    <location>
        <position position="329"/>
    </location>
    <ligand>
        <name>S-adenosyl-L-methionine</name>
        <dbReference type="ChEBI" id="CHEBI:59789"/>
    </ligand>
</feature>
<evidence type="ECO:0000256" key="1">
    <source>
        <dbReference type="ARBA" id="ARBA00022603"/>
    </source>
</evidence>
<keyword evidence="1 4" id="KW-0489">Methyltransferase</keyword>
<feature type="binding site" evidence="4">
    <location>
        <position position="350"/>
    </location>
    <ligand>
        <name>S-adenosyl-L-methionine</name>
        <dbReference type="ChEBI" id="CHEBI:59789"/>
    </ligand>
</feature>
<dbReference type="InterPro" id="IPR030390">
    <property type="entry name" value="MeTrfase_TrmA_AS"/>
</dbReference>
<reference evidence="7 8" key="1">
    <citation type="journal article" date="2011" name="Stand. Genomic Sci.">
        <title>Complete genome sequence of Haliscomenobacter hydrossis type strain (O).</title>
        <authorList>
            <consortium name="US DOE Joint Genome Institute (JGI-PGF)"/>
            <person name="Daligault H."/>
            <person name="Lapidus A."/>
            <person name="Zeytun A."/>
            <person name="Nolan M."/>
            <person name="Lucas S."/>
            <person name="Del Rio T.G."/>
            <person name="Tice H."/>
            <person name="Cheng J.F."/>
            <person name="Tapia R."/>
            <person name="Han C."/>
            <person name="Goodwin L."/>
            <person name="Pitluck S."/>
            <person name="Liolios K."/>
            <person name="Pagani I."/>
            <person name="Ivanova N."/>
            <person name="Huntemann M."/>
            <person name="Mavromatis K."/>
            <person name="Mikhailova N."/>
            <person name="Pati A."/>
            <person name="Chen A."/>
            <person name="Palaniappan K."/>
            <person name="Land M."/>
            <person name="Hauser L."/>
            <person name="Brambilla E.M."/>
            <person name="Rohde M."/>
            <person name="Verbarg S."/>
            <person name="Goker M."/>
            <person name="Bristow J."/>
            <person name="Eisen J.A."/>
            <person name="Markowitz V."/>
            <person name="Hugenholtz P."/>
            <person name="Kyrpides N.C."/>
            <person name="Klenk H.P."/>
            <person name="Woyke T."/>
        </authorList>
    </citation>
    <scope>NUCLEOTIDE SEQUENCE [LARGE SCALE GENOMIC DNA]</scope>
    <source>
        <strain evidence="8">ATCC 27775 / DSM 1100 / LMG 10767 / O</strain>
    </source>
</reference>
<dbReference type="InterPro" id="IPR010280">
    <property type="entry name" value="U5_MeTrfase_fam"/>
</dbReference>
<dbReference type="NCBIfam" id="TIGR00479">
    <property type="entry name" value="rumA"/>
    <property type="match status" value="1"/>
</dbReference>
<dbReference type="InterPro" id="IPR002792">
    <property type="entry name" value="TRAM_dom"/>
</dbReference>
<dbReference type="AlphaFoldDB" id="F4L6S0"/>
<evidence type="ECO:0000313" key="7">
    <source>
        <dbReference type="EMBL" id="AEE50901.1"/>
    </source>
</evidence>
<dbReference type="OrthoDB" id="9804590at2"/>
<evidence type="ECO:0000256" key="4">
    <source>
        <dbReference type="PROSITE-ProRule" id="PRU01024"/>
    </source>
</evidence>
<feature type="domain" description="TRAM" evidence="6">
    <location>
        <begin position="3"/>
        <end position="63"/>
    </location>
</feature>
<evidence type="ECO:0000256" key="2">
    <source>
        <dbReference type="ARBA" id="ARBA00022679"/>
    </source>
</evidence>
<dbReference type="RefSeq" id="WP_013765444.1">
    <property type="nucleotide sequence ID" value="NC_015510.1"/>
</dbReference>
<dbReference type="Gene3D" id="3.40.50.150">
    <property type="entry name" value="Vaccinia Virus protein VP39"/>
    <property type="match status" value="1"/>
</dbReference>
<dbReference type="HOGENOM" id="CLU_014689_7_2_10"/>
<dbReference type="PROSITE" id="PS01231">
    <property type="entry name" value="TRMA_2"/>
    <property type="match status" value="1"/>
</dbReference>
<dbReference type="InterPro" id="IPR012340">
    <property type="entry name" value="NA-bd_OB-fold"/>
</dbReference>
<dbReference type="EMBL" id="CP002691">
    <property type="protein sequence ID" value="AEE50901.1"/>
    <property type="molecule type" value="Genomic_DNA"/>
</dbReference>
<reference key="2">
    <citation type="submission" date="2011-04" db="EMBL/GenBank/DDBJ databases">
        <title>Complete sequence of chromosome of Haliscomenobacter hydrossis DSM 1100.</title>
        <authorList>
            <consortium name="US DOE Joint Genome Institute (JGI-PGF)"/>
            <person name="Lucas S."/>
            <person name="Han J."/>
            <person name="Lapidus A."/>
            <person name="Bruce D."/>
            <person name="Goodwin L."/>
            <person name="Pitluck S."/>
            <person name="Peters L."/>
            <person name="Kyrpides N."/>
            <person name="Mavromatis K."/>
            <person name="Ivanova N."/>
            <person name="Ovchinnikova G."/>
            <person name="Pagani I."/>
            <person name="Daligault H."/>
            <person name="Detter J.C."/>
            <person name="Han C."/>
            <person name="Land M."/>
            <person name="Hauser L."/>
            <person name="Markowitz V."/>
            <person name="Cheng J.-F."/>
            <person name="Hugenholtz P."/>
            <person name="Woyke T."/>
            <person name="Wu D."/>
            <person name="Verbarg S."/>
            <person name="Frueling A."/>
            <person name="Brambilla E."/>
            <person name="Klenk H.-P."/>
            <person name="Eisen J.A."/>
        </authorList>
    </citation>
    <scope>NUCLEOTIDE SEQUENCE</scope>
    <source>
        <strain>DSM 1100</strain>
    </source>
</reference>
<sequence>MARRKKNVILSNVQFFGIADEGKAVGKTEDGQVVFAKGVVPGDSADVLVLKKRKGHIQGVVRQINTFSSERVEPVCSHFGTCGGCKWQNLDYAAQLRHKAVVVENALIRLGKISVGEWLPILAAESPYYYRNKMEFAFSCKQWLTHEEINSEKSNAADVLGFHPAGGFDKVIDIQHCWLQPDPSNEVRNTVRTIAIAQGLSFYDVKKHEGFLRNLMLRITTTGETMALIAFGEDNPDLRRPFLEEVERRLPQITTLVYCINTKMNDTIWDLPVHTWSGKGYAEEQLGHVRFRIGPKSFFQTNTRQGENLYDVVTRFANLQGHENVYDLYTGIGSIGLYVAKDCKQVVGIEEVAAAIDDAKINAEVNGVENVKFYVGDVRAILTTEFAAQHGKPDLLITDPPRAGMHEDVINMLLELEAPRIVYVSCNPGTQARDLGRLSTKYQVLKVQPVDMFPHTHHIESVALLELNKS</sequence>